<protein>
    <submittedName>
        <fullName evidence="2">Uncharacterized protein</fullName>
    </submittedName>
</protein>
<dbReference type="OrthoDB" id="1555531at2759"/>
<dbReference type="AlphaFoldDB" id="L8HHC9"/>
<gene>
    <name evidence="2" type="ORF">ACA1_123910</name>
</gene>
<organism evidence="2 3">
    <name type="scientific">Acanthamoeba castellanii (strain ATCC 30010 / Neff)</name>
    <dbReference type="NCBI Taxonomy" id="1257118"/>
    <lineage>
        <taxon>Eukaryota</taxon>
        <taxon>Amoebozoa</taxon>
        <taxon>Discosea</taxon>
        <taxon>Longamoebia</taxon>
        <taxon>Centramoebida</taxon>
        <taxon>Acanthamoebidae</taxon>
        <taxon>Acanthamoeba</taxon>
    </lineage>
</organism>
<proteinExistence type="predicted"/>
<evidence type="ECO:0000256" key="1">
    <source>
        <dbReference type="SAM" id="MobiDB-lite"/>
    </source>
</evidence>
<dbReference type="RefSeq" id="XP_004353399.1">
    <property type="nucleotide sequence ID" value="XM_004353347.1"/>
</dbReference>
<dbReference type="VEuPathDB" id="AmoebaDB:ACA1_123910"/>
<dbReference type="EMBL" id="KB007843">
    <property type="protein sequence ID" value="ELR23871.1"/>
    <property type="molecule type" value="Genomic_DNA"/>
</dbReference>
<evidence type="ECO:0000313" key="2">
    <source>
        <dbReference type="EMBL" id="ELR23871.1"/>
    </source>
</evidence>
<feature type="non-terminal residue" evidence="2">
    <location>
        <position position="1"/>
    </location>
</feature>
<dbReference type="GeneID" id="14924868"/>
<sequence>ELLLQLIPPSPSLPSYSVPTTPSGGTVSLTSSSSSLAILTSTTSNANPPPLHHQQPPGSGGNEYSWLKELQQTPPAPSHSQQQHTGNGWFDTDA</sequence>
<feature type="compositionally biased region" description="Polar residues" evidence="1">
    <location>
        <begin position="70"/>
        <end position="86"/>
    </location>
</feature>
<reference evidence="2 3" key="1">
    <citation type="journal article" date="2013" name="Genome Biol.">
        <title>Genome of Acanthamoeba castellanii highlights extensive lateral gene transfer and early evolution of tyrosine kinase signaling.</title>
        <authorList>
            <person name="Clarke M."/>
            <person name="Lohan A.J."/>
            <person name="Liu B."/>
            <person name="Lagkouvardos I."/>
            <person name="Roy S."/>
            <person name="Zafar N."/>
            <person name="Bertelli C."/>
            <person name="Schilde C."/>
            <person name="Kianianmomeni A."/>
            <person name="Burglin T.R."/>
            <person name="Frech C."/>
            <person name="Turcotte B."/>
            <person name="Kopec K.O."/>
            <person name="Synnott J.M."/>
            <person name="Choo C."/>
            <person name="Paponov I."/>
            <person name="Finkler A."/>
            <person name="Soon Heng Tan C."/>
            <person name="Hutchins A.P."/>
            <person name="Weinmeier T."/>
            <person name="Rattei T."/>
            <person name="Chu J.S."/>
            <person name="Gimenez G."/>
            <person name="Irimia M."/>
            <person name="Rigden D.J."/>
            <person name="Fitzpatrick D.A."/>
            <person name="Lorenzo-Morales J."/>
            <person name="Bateman A."/>
            <person name="Chiu C.H."/>
            <person name="Tang P."/>
            <person name="Hegemann P."/>
            <person name="Fromm H."/>
            <person name="Raoult D."/>
            <person name="Greub G."/>
            <person name="Miranda-Saavedra D."/>
            <person name="Chen N."/>
            <person name="Nash P."/>
            <person name="Ginger M.L."/>
            <person name="Horn M."/>
            <person name="Schaap P."/>
            <person name="Caler L."/>
            <person name="Loftus B."/>
        </authorList>
    </citation>
    <scope>NUCLEOTIDE SEQUENCE [LARGE SCALE GENOMIC DNA]</scope>
    <source>
        <strain evidence="2 3">Neff</strain>
    </source>
</reference>
<name>L8HHC9_ACACF</name>
<evidence type="ECO:0000313" key="3">
    <source>
        <dbReference type="Proteomes" id="UP000011083"/>
    </source>
</evidence>
<feature type="compositionally biased region" description="Low complexity" evidence="1">
    <location>
        <begin position="1"/>
        <end position="44"/>
    </location>
</feature>
<keyword evidence="3" id="KW-1185">Reference proteome</keyword>
<dbReference type="Proteomes" id="UP000011083">
    <property type="component" value="Unassembled WGS sequence"/>
</dbReference>
<accession>L8HHC9</accession>
<feature type="region of interest" description="Disordered" evidence="1">
    <location>
        <begin position="1"/>
        <end position="94"/>
    </location>
</feature>
<dbReference type="KEGG" id="acan:ACA1_123910"/>